<dbReference type="PANTHER" id="PTHR10088">
    <property type="entry name" value="GLUCOKINASE REGULATORY PROTEIN"/>
    <property type="match status" value="1"/>
</dbReference>
<comment type="subunit">
    <text evidence="3">Homodimer.</text>
</comment>
<dbReference type="Gene3D" id="3.40.50.10490">
    <property type="entry name" value="Glucose-6-phosphate isomerase like protein, domain 1"/>
    <property type="match status" value="1"/>
</dbReference>
<comment type="miscellaneous">
    <text evidence="3">A lyase-type mechanism (elimination/hydration) is suggested for the cleavage of the lactyl ether bond of MurNAc 6-phosphate, with the formation of an alpha,beta-unsaturated aldehyde intermediate with (E)-stereochemistry, followed by the syn addition of water to give product.</text>
</comment>
<comment type="pathway">
    <text evidence="3">Amino-sugar metabolism; N-acetylmuramate degradation.</text>
</comment>
<dbReference type="PANTHER" id="PTHR10088:SF4">
    <property type="entry name" value="GLUCOKINASE REGULATORY PROTEIN"/>
    <property type="match status" value="1"/>
</dbReference>
<dbReference type="EMBL" id="CP095071">
    <property type="protein sequence ID" value="UOQ84338.1"/>
    <property type="molecule type" value="Genomic_DNA"/>
</dbReference>
<dbReference type="RefSeq" id="WP_244741940.1">
    <property type="nucleotide sequence ID" value="NZ_CP095071.1"/>
</dbReference>
<comment type="function">
    <text evidence="3">Specifically catalyzes the cleavage of the D-lactyl ether substituent of MurNAc 6-phosphate, producing GlcNAc 6-phosphate and D-lactate.</text>
</comment>
<dbReference type="NCBIfam" id="NF009222">
    <property type="entry name" value="PRK12570.1"/>
    <property type="match status" value="1"/>
</dbReference>
<dbReference type="InterPro" id="IPR005486">
    <property type="entry name" value="Glucokinase_regulatory_CS"/>
</dbReference>
<proteinExistence type="inferred from homology"/>
<keyword evidence="4" id="KW-0175">Coiled coil</keyword>
<protein>
    <recommendedName>
        <fullName evidence="3">N-acetylmuramic acid 6-phosphate etherase</fullName>
        <shortName evidence="3">MurNAc-6-P etherase</shortName>
        <ecNumber evidence="3">4.2.1.126</ecNumber>
    </recommendedName>
    <alternativeName>
        <fullName evidence="3">N-acetylmuramic acid 6-phosphate hydrolase</fullName>
    </alternativeName>
    <alternativeName>
        <fullName evidence="3">N-acetylmuramic acid 6-phosphate lyase</fullName>
    </alternativeName>
</protein>
<evidence type="ECO:0000256" key="3">
    <source>
        <dbReference type="HAMAP-Rule" id="MF_00068"/>
    </source>
</evidence>
<accession>A0ABY4GJ10</accession>
<dbReference type="GO" id="GO:0016829">
    <property type="term" value="F:lyase activity"/>
    <property type="evidence" value="ECO:0007669"/>
    <property type="project" value="UniProtKB-KW"/>
</dbReference>
<keyword evidence="7" id="KW-1185">Reference proteome</keyword>
<name>A0ABY4GJ10_9BACI</name>
<dbReference type="InterPro" id="IPR040190">
    <property type="entry name" value="MURQ/GCKR"/>
</dbReference>
<sequence>MINLDKMTTEKQNNKTMNLDQMSVLEALKVMNDEDQQVAKAIEPHLGEIEEAVRAITEAFEQEGRLIYIGAGTSGRLGVLDAVECPPTFGTDPSQVVGLIAGGEQAFIKAVEGAEDSKSMGEQDLKEIQLQSKDVVVGLAASGRTPYVIGALNYANTVGAQTVAIACNQNSEIGEVANIAIEVTTGPEVLSGSTRLKAATAQKLILNMLSTISMVGVGKVYQNLMVDLQTTNQKLEMRALRIIMAATEVNIEIAEQKLKEGEGNVKLAITMILLDCDVATAKEQLKKSKGHIRKTLQ</sequence>
<comment type="catalytic activity">
    <reaction evidence="3">
        <text>N-acetyl-D-muramate 6-phosphate + H2O = N-acetyl-D-glucosamine 6-phosphate + (R)-lactate</text>
        <dbReference type="Rhea" id="RHEA:26410"/>
        <dbReference type="ChEBI" id="CHEBI:15377"/>
        <dbReference type="ChEBI" id="CHEBI:16004"/>
        <dbReference type="ChEBI" id="CHEBI:57513"/>
        <dbReference type="ChEBI" id="CHEBI:58722"/>
        <dbReference type="EC" id="4.2.1.126"/>
    </reaction>
</comment>
<dbReference type="PROSITE" id="PS51464">
    <property type="entry name" value="SIS"/>
    <property type="match status" value="1"/>
</dbReference>
<reference evidence="6 7" key="1">
    <citation type="submission" date="2022-04" db="EMBL/GenBank/DDBJ databases">
        <title>Gracilibacillus sp. isolated from saltern.</title>
        <authorList>
            <person name="Won M."/>
            <person name="Lee C.-M."/>
            <person name="Woen H.-Y."/>
            <person name="Kwon S.-W."/>
        </authorList>
    </citation>
    <scope>NUCLEOTIDE SEQUENCE [LARGE SCALE GENOMIC DNA]</scope>
    <source>
        <strain evidence="6 7">SSPM10-3</strain>
    </source>
</reference>
<evidence type="ECO:0000313" key="6">
    <source>
        <dbReference type="EMBL" id="UOQ84338.1"/>
    </source>
</evidence>
<dbReference type="Pfam" id="PF22645">
    <property type="entry name" value="GKRP_SIS_N"/>
    <property type="match status" value="1"/>
</dbReference>
<evidence type="ECO:0000256" key="4">
    <source>
        <dbReference type="SAM" id="Coils"/>
    </source>
</evidence>
<evidence type="ECO:0000256" key="1">
    <source>
        <dbReference type="ARBA" id="ARBA00023239"/>
    </source>
</evidence>
<evidence type="ECO:0000256" key="2">
    <source>
        <dbReference type="ARBA" id="ARBA00023277"/>
    </source>
</evidence>
<dbReference type="EC" id="4.2.1.126" evidence="3"/>
<dbReference type="NCBIfam" id="NF003915">
    <property type="entry name" value="PRK05441.1"/>
    <property type="match status" value="1"/>
</dbReference>
<gene>
    <name evidence="3 6" type="primary">murQ</name>
    <name evidence="6" type="ORF">MUN87_16825</name>
</gene>
<dbReference type="HAMAP" id="MF_00068">
    <property type="entry name" value="MurQ"/>
    <property type="match status" value="1"/>
</dbReference>
<feature type="domain" description="SIS" evidence="5">
    <location>
        <begin position="56"/>
        <end position="219"/>
    </location>
</feature>
<dbReference type="NCBIfam" id="TIGR00274">
    <property type="entry name" value="N-acetylmuramic acid 6-phosphate etherase"/>
    <property type="match status" value="1"/>
</dbReference>
<feature type="active site" evidence="3">
    <location>
        <position position="115"/>
    </location>
</feature>
<keyword evidence="2 3" id="KW-0119">Carbohydrate metabolism</keyword>
<keyword evidence="1 3" id="KW-0456">Lyase</keyword>
<dbReference type="SUPFAM" id="SSF53697">
    <property type="entry name" value="SIS domain"/>
    <property type="match status" value="1"/>
</dbReference>
<organism evidence="6 7">
    <name type="scientific">Gracilibacillus salinarum</name>
    <dbReference type="NCBI Taxonomy" id="2932255"/>
    <lineage>
        <taxon>Bacteria</taxon>
        <taxon>Bacillati</taxon>
        <taxon>Bacillota</taxon>
        <taxon>Bacilli</taxon>
        <taxon>Bacillales</taxon>
        <taxon>Bacillaceae</taxon>
        <taxon>Gracilibacillus</taxon>
    </lineage>
</organism>
<evidence type="ECO:0000259" key="5">
    <source>
        <dbReference type="PROSITE" id="PS51464"/>
    </source>
</evidence>
<dbReference type="Proteomes" id="UP000831537">
    <property type="component" value="Chromosome"/>
</dbReference>
<evidence type="ECO:0000313" key="7">
    <source>
        <dbReference type="Proteomes" id="UP000831537"/>
    </source>
</evidence>
<dbReference type="CDD" id="cd05007">
    <property type="entry name" value="SIS_Etherase"/>
    <property type="match status" value="1"/>
</dbReference>
<dbReference type="InterPro" id="IPR046348">
    <property type="entry name" value="SIS_dom_sf"/>
</dbReference>
<dbReference type="InterPro" id="IPR005488">
    <property type="entry name" value="Etherase_MurQ"/>
</dbReference>
<feature type="coiled-coil region" evidence="4">
    <location>
        <begin position="237"/>
        <end position="264"/>
    </location>
</feature>
<feature type="active site" description="Proton donor" evidence="3">
    <location>
        <position position="84"/>
    </location>
</feature>
<dbReference type="PROSITE" id="PS01272">
    <property type="entry name" value="GCKR"/>
    <property type="match status" value="1"/>
</dbReference>
<dbReference type="InterPro" id="IPR001347">
    <property type="entry name" value="SIS_dom"/>
</dbReference>
<dbReference type="Gene3D" id="1.10.8.1080">
    <property type="match status" value="1"/>
</dbReference>
<comment type="similarity">
    <text evidence="3">Belongs to the GCKR-like family. MurNAc-6-P etherase subfamily.</text>
</comment>